<accession>U1Q281</accession>
<comment type="caution">
    <text evidence="1">The sequence shown here is derived from an EMBL/GenBank/DDBJ whole genome shotgun (WGS) entry which is preliminary data.</text>
</comment>
<dbReference type="Proteomes" id="UP000016536">
    <property type="component" value="Unassembled WGS sequence"/>
</dbReference>
<reference evidence="1 2" key="1">
    <citation type="submission" date="2013-08" db="EMBL/GenBank/DDBJ databases">
        <authorList>
            <person name="Weinstock G."/>
            <person name="Sodergren E."/>
            <person name="Wylie T."/>
            <person name="Fulton L."/>
            <person name="Fulton R."/>
            <person name="Fronick C."/>
            <person name="O'Laughlin M."/>
            <person name="Godfrey J."/>
            <person name="Miner T."/>
            <person name="Herter B."/>
            <person name="Appelbaum E."/>
            <person name="Cordes M."/>
            <person name="Lek S."/>
            <person name="Wollam A."/>
            <person name="Pepin K.H."/>
            <person name="Palsikar V.B."/>
            <person name="Mitreva M."/>
            <person name="Wilson R.K."/>
        </authorList>
    </citation>
    <scope>NUCLEOTIDE SEQUENCE [LARGE SCALE GENOMIC DNA]</scope>
    <source>
        <strain evidence="1 2">F0542</strain>
    </source>
</reference>
<evidence type="ECO:0000313" key="2">
    <source>
        <dbReference type="Proteomes" id="UP000016536"/>
    </source>
</evidence>
<proteinExistence type="predicted"/>
<feature type="non-terminal residue" evidence="1">
    <location>
        <position position="52"/>
    </location>
</feature>
<sequence length="52" mass="5959">MRPILIQLQTRSPRRVGRHWVSVELIQPFDNALLNGILTRQLVPIPITSEKG</sequence>
<dbReference type="HOGENOM" id="CLU_3091625_0_0_11"/>
<name>U1Q281_9ACTO</name>
<protein>
    <submittedName>
        <fullName evidence="1">Uncharacterized protein</fullName>
    </submittedName>
</protein>
<organism evidence="1 2">
    <name type="scientific">Actinomyces johnsonii F0542</name>
    <dbReference type="NCBI Taxonomy" id="1321818"/>
    <lineage>
        <taxon>Bacteria</taxon>
        <taxon>Bacillati</taxon>
        <taxon>Actinomycetota</taxon>
        <taxon>Actinomycetes</taxon>
        <taxon>Actinomycetales</taxon>
        <taxon>Actinomycetaceae</taxon>
        <taxon>Actinomyces</taxon>
    </lineage>
</organism>
<gene>
    <name evidence="1" type="ORF">HMPREF1979_02944</name>
</gene>
<evidence type="ECO:0000313" key="1">
    <source>
        <dbReference type="EMBL" id="ERH22095.1"/>
    </source>
</evidence>
<dbReference type="AlphaFoldDB" id="U1Q281"/>
<keyword evidence="2" id="KW-1185">Reference proteome</keyword>
<dbReference type="EMBL" id="AWSE01000223">
    <property type="protein sequence ID" value="ERH22095.1"/>
    <property type="molecule type" value="Genomic_DNA"/>
</dbReference>